<dbReference type="EMBL" id="CADCTS010000078">
    <property type="protein sequence ID" value="CAA9291142.1"/>
    <property type="molecule type" value="Genomic_DNA"/>
</dbReference>
<evidence type="ECO:0000256" key="1">
    <source>
        <dbReference type="SAM" id="MobiDB-lite"/>
    </source>
</evidence>
<gene>
    <name evidence="2" type="ORF">AVDCRST_MAG48-522</name>
</gene>
<sequence>GDEPEGGGPRRAARPARRRALALRPAAHPRPAGGRGRRPGGPAARLEGPAAGGAGRARRAGLALHRDTQPRHRPLAQRRLPARAAHRGAARPPGRGRHQPGARPVAGGRGPGLADARAPGGDRRRLLRGLFGGRHRRPAADPGRHRQVPAALRPAQPPARPAGEGGHPLM</sequence>
<feature type="compositionally biased region" description="Low complexity" evidence="1">
    <location>
        <begin position="40"/>
        <end position="49"/>
    </location>
</feature>
<protein>
    <submittedName>
        <fullName evidence="2">Uncharacterized protein</fullName>
    </submittedName>
</protein>
<feature type="compositionally biased region" description="Basic residues" evidence="1">
    <location>
        <begin position="11"/>
        <end position="21"/>
    </location>
</feature>
<feature type="compositionally biased region" description="Low complexity" evidence="1">
    <location>
        <begin position="22"/>
        <end position="32"/>
    </location>
</feature>
<feature type="region of interest" description="Disordered" evidence="1">
    <location>
        <begin position="1"/>
        <end position="170"/>
    </location>
</feature>
<dbReference type="AlphaFoldDB" id="A0A6J4JYS3"/>
<proteinExistence type="predicted"/>
<feature type="non-terminal residue" evidence="2">
    <location>
        <position position="170"/>
    </location>
</feature>
<evidence type="ECO:0000313" key="2">
    <source>
        <dbReference type="EMBL" id="CAA9291142.1"/>
    </source>
</evidence>
<feature type="compositionally biased region" description="Basic residues" evidence="1">
    <location>
        <begin position="71"/>
        <end position="100"/>
    </location>
</feature>
<reference evidence="2" key="1">
    <citation type="submission" date="2020-02" db="EMBL/GenBank/DDBJ databases">
        <authorList>
            <person name="Meier V. D."/>
        </authorList>
    </citation>
    <scope>NUCLEOTIDE SEQUENCE</scope>
    <source>
        <strain evidence="2">AVDCRST_MAG48</strain>
    </source>
</reference>
<accession>A0A6J4JYS3</accession>
<feature type="non-terminal residue" evidence="2">
    <location>
        <position position="1"/>
    </location>
</feature>
<name>A0A6J4JYS3_9ACTN</name>
<organism evidence="2">
    <name type="scientific">uncultured Friedmanniella sp</name>
    <dbReference type="NCBI Taxonomy" id="335381"/>
    <lineage>
        <taxon>Bacteria</taxon>
        <taxon>Bacillati</taxon>
        <taxon>Actinomycetota</taxon>
        <taxon>Actinomycetes</taxon>
        <taxon>Propionibacteriales</taxon>
        <taxon>Nocardioidaceae</taxon>
        <taxon>Friedmanniella</taxon>
        <taxon>environmental samples</taxon>
    </lineage>
</organism>
<feature type="compositionally biased region" description="Low complexity" evidence="1">
    <location>
        <begin position="101"/>
        <end position="119"/>
    </location>
</feature>